<feature type="region of interest" description="Disordered" evidence="1">
    <location>
        <begin position="86"/>
        <end position="110"/>
    </location>
</feature>
<dbReference type="AlphaFoldDB" id="A0A1V8SC75"/>
<evidence type="ECO:0000256" key="1">
    <source>
        <dbReference type="SAM" id="MobiDB-lite"/>
    </source>
</evidence>
<accession>A0A1V8SC75</accession>
<protein>
    <submittedName>
        <fullName evidence="2">Uncharacterized protein</fullName>
    </submittedName>
</protein>
<sequence length="110" mass="12283">MAPGDGYIYHARKPGRKVKVNQPSPLWECITFDDDQDEIEVTLPPDVGTSKMHKTQLDHIMHNAKHPKSALDRLRSQAAVEDSFAQVVNTESRGPGNRKAAEQPKDATKH</sequence>
<feature type="compositionally biased region" description="Basic and acidic residues" evidence="1">
    <location>
        <begin position="99"/>
        <end position="110"/>
    </location>
</feature>
<reference evidence="3" key="1">
    <citation type="submission" date="2017-03" db="EMBL/GenBank/DDBJ databases">
        <title>Genomes of endolithic fungi from Antarctica.</title>
        <authorList>
            <person name="Coleine C."/>
            <person name="Masonjones S."/>
            <person name="Stajich J.E."/>
        </authorList>
    </citation>
    <scope>NUCLEOTIDE SEQUENCE [LARGE SCALE GENOMIC DNA]</scope>
    <source>
        <strain evidence="3">CCFEE 5527</strain>
    </source>
</reference>
<evidence type="ECO:0000313" key="2">
    <source>
        <dbReference type="EMBL" id="OQN96411.1"/>
    </source>
</evidence>
<dbReference type="InParanoid" id="A0A1V8SC75"/>
<name>A0A1V8SC75_9PEZI</name>
<evidence type="ECO:0000313" key="3">
    <source>
        <dbReference type="Proteomes" id="UP000192596"/>
    </source>
</evidence>
<dbReference type="EMBL" id="NAJO01000067">
    <property type="protein sequence ID" value="OQN96411.1"/>
    <property type="molecule type" value="Genomic_DNA"/>
</dbReference>
<comment type="caution">
    <text evidence="2">The sequence shown here is derived from an EMBL/GenBank/DDBJ whole genome shotgun (WGS) entry which is preliminary data.</text>
</comment>
<proteinExistence type="predicted"/>
<keyword evidence="3" id="KW-1185">Reference proteome</keyword>
<organism evidence="2 3">
    <name type="scientific">Cryoendolithus antarcticus</name>
    <dbReference type="NCBI Taxonomy" id="1507870"/>
    <lineage>
        <taxon>Eukaryota</taxon>
        <taxon>Fungi</taxon>
        <taxon>Dikarya</taxon>
        <taxon>Ascomycota</taxon>
        <taxon>Pezizomycotina</taxon>
        <taxon>Dothideomycetes</taxon>
        <taxon>Dothideomycetidae</taxon>
        <taxon>Cladosporiales</taxon>
        <taxon>Cladosporiaceae</taxon>
        <taxon>Cryoendolithus</taxon>
    </lineage>
</organism>
<gene>
    <name evidence="2" type="ORF">B0A48_17663</name>
</gene>
<dbReference type="Proteomes" id="UP000192596">
    <property type="component" value="Unassembled WGS sequence"/>
</dbReference>